<name>A0A3E2TQS9_9FIRM</name>
<dbReference type="EMBL" id="QVEP01000007">
    <property type="protein sequence ID" value="RGB81073.1"/>
    <property type="molecule type" value="Genomic_DNA"/>
</dbReference>
<protein>
    <submittedName>
        <fullName evidence="1">Uncharacterized protein</fullName>
    </submittedName>
</protein>
<comment type="caution">
    <text evidence="1">The sequence shown here is derived from an EMBL/GenBank/DDBJ whole genome shotgun (WGS) entry which is preliminary data.</text>
</comment>
<organism evidence="1 2">
    <name type="scientific">Coprococcus catus</name>
    <dbReference type="NCBI Taxonomy" id="116085"/>
    <lineage>
        <taxon>Bacteria</taxon>
        <taxon>Bacillati</taxon>
        <taxon>Bacillota</taxon>
        <taxon>Clostridia</taxon>
        <taxon>Lachnospirales</taxon>
        <taxon>Lachnospiraceae</taxon>
        <taxon>Coprococcus</taxon>
    </lineage>
</organism>
<reference evidence="1 2" key="1">
    <citation type="submission" date="2018-08" db="EMBL/GenBank/DDBJ databases">
        <title>A genome reference for cultivated species of the human gut microbiota.</title>
        <authorList>
            <person name="Zou Y."/>
            <person name="Xue W."/>
            <person name="Luo G."/>
        </authorList>
    </citation>
    <scope>NUCLEOTIDE SEQUENCE [LARGE SCALE GENOMIC DNA]</scope>
    <source>
        <strain evidence="1 2">AF45-17</strain>
    </source>
</reference>
<evidence type="ECO:0000313" key="2">
    <source>
        <dbReference type="Proteomes" id="UP000260773"/>
    </source>
</evidence>
<proteinExistence type="predicted"/>
<accession>A0A3E2TQS9</accession>
<gene>
    <name evidence="1" type="ORF">DW070_04600</name>
</gene>
<dbReference type="Proteomes" id="UP000260773">
    <property type="component" value="Unassembled WGS sequence"/>
</dbReference>
<dbReference type="AlphaFoldDB" id="A0A3E2TQS9"/>
<evidence type="ECO:0000313" key="1">
    <source>
        <dbReference type="EMBL" id="RGB81073.1"/>
    </source>
</evidence>
<sequence>MSGNLTMKVGDQANLTVYDEKVDVYSELEQSESKVLMKIENGEIIYRRRNPGNRTCVGMHFHP</sequence>